<keyword evidence="4 7" id="KW-1133">Transmembrane helix</keyword>
<gene>
    <name evidence="8" type="ORF">PSFLO_00256</name>
</gene>
<comment type="subcellular location">
    <subcellularLocation>
        <location evidence="1">Membrane</location>
    </subcellularLocation>
</comment>
<evidence type="ECO:0000256" key="2">
    <source>
        <dbReference type="ARBA" id="ARBA00009530"/>
    </source>
</evidence>
<feature type="compositionally biased region" description="Polar residues" evidence="6">
    <location>
        <begin position="231"/>
        <end position="248"/>
    </location>
</feature>
<evidence type="ECO:0000256" key="7">
    <source>
        <dbReference type="SAM" id="Phobius"/>
    </source>
</evidence>
<feature type="compositionally biased region" description="Gly residues" evidence="6">
    <location>
        <begin position="250"/>
        <end position="260"/>
    </location>
</feature>
<keyword evidence="9" id="KW-1185">Reference proteome</keyword>
<dbReference type="Proteomes" id="UP000323386">
    <property type="component" value="Unassembled WGS sequence"/>
</dbReference>
<evidence type="ECO:0000256" key="1">
    <source>
        <dbReference type="ARBA" id="ARBA00004370"/>
    </source>
</evidence>
<dbReference type="Pfam" id="PF01679">
    <property type="entry name" value="Pmp3"/>
    <property type="match status" value="1"/>
</dbReference>
<accession>A0A5C3EST5</accession>
<keyword evidence="3 7" id="KW-0812">Transmembrane</keyword>
<dbReference type="AlphaFoldDB" id="A0A5C3EST5"/>
<keyword evidence="5 7" id="KW-0472">Membrane</keyword>
<evidence type="ECO:0000256" key="6">
    <source>
        <dbReference type="SAM" id="MobiDB-lite"/>
    </source>
</evidence>
<feature type="compositionally biased region" description="Basic and acidic residues" evidence="6">
    <location>
        <begin position="157"/>
        <end position="171"/>
    </location>
</feature>
<feature type="compositionally biased region" description="Low complexity" evidence="6">
    <location>
        <begin position="201"/>
        <end position="220"/>
    </location>
</feature>
<evidence type="ECO:0000313" key="9">
    <source>
        <dbReference type="Proteomes" id="UP000323386"/>
    </source>
</evidence>
<feature type="transmembrane region" description="Helical" evidence="7">
    <location>
        <begin position="20"/>
        <end position="38"/>
    </location>
</feature>
<feature type="compositionally biased region" description="Basic and acidic residues" evidence="6">
    <location>
        <begin position="123"/>
        <end position="135"/>
    </location>
</feature>
<dbReference type="PANTHER" id="PTHR21659">
    <property type="entry name" value="HYDROPHOBIC PROTEIN RCI2 LOW TEMPERATURE AND SALT RESPONSIVE PROTEIN LTI6 -RELATED"/>
    <property type="match status" value="1"/>
</dbReference>
<evidence type="ECO:0000256" key="4">
    <source>
        <dbReference type="ARBA" id="ARBA00022989"/>
    </source>
</evidence>
<dbReference type="OrthoDB" id="2152119at2759"/>
<sequence length="330" mass="36180">MPPARKKGKGPIKRHHAFHGVIMVLGWLLPPLAVLVRFGVGFDFFINIFLTICGYIPGHGHNFWIQNIRNNKNAKHSPAWAIRYGLVKDYRVKKTGSGWSDRYGQGATDFQNADIVVDPVTGETRRDDRLDEHSRRGNIGGGHRFPAPWANNLDGSPRAEREDPYEEDNRGGQRGGGRPVRDPVTGAIIDDGSGGDRHGNGNYSANSLSRSSSRRSLGSRYAERYGLGAGDNSSRDSNSFNQDAQQHHGSSGGSRWGGLSGSSKKKSGKKDRWAREADVMGDPQRGSYRSDSFGSYDDDRSSDLAAPRGGSGGAKNGRTIRDPMEDRHDF</sequence>
<name>A0A5C3EST5_9BASI</name>
<dbReference type="GO" id="GO:0016020">
    <property type="term" value="C:membrane"/>
    <property type="evidence" value="ECO:0007669"/>
    <property type="project" value="UniProtKB-SubCell"/>
</dbReference>
<evidence type="ECO:0000256" key="5">
    <source>
        <dbReference type="ARBA" id="ARBA00023136"/>
    </source>
</evidence>
<dbReference type="EMBL" id="OOIP01000001">
    <property type="protein sequence ID" value="SPO34785.1"/>
    <property type="molecule type" value="Genomic_DNA"/>
</dbReference>
<evidence type="ECO:0000256" key="3">
    <source>
        <dbReference type="ARBA" id="ARBA00022692"/>
    </source>
</evidence>
<dbReference type="InterPro" id="IPR000612">
    <property type="entry name" value="PMP3"/>
</dbReference>
<feature type="compositionally biased region" description="Basic and acidic residues" evidence="6">
    <location>
        <begin position="319"/>
        <end position="330"/>
    </location>
</feature>
<protein>
    <submittedName>
        <fullName evidence="8">Uncharacterized protein</fullName>
    </submittedName>
</protein>
<comment type="similarity">
    <text evidence="2">Belongs to the UPF0057 (PMP3) family.</text>
</comment>
<dbReference type="PANTHER" id="PTHR21659:SF63">
    <property type="entry name" value="PLASMA MEMBRANE PROTEOLIPID PMP3"/>
    <property type="match status" value="1"/>
</dbReference>
<organism evidence="8 9">
    <name type="scientific">Pseudozyma flocculosa</name>
    <dbReference type="NCBI Taxonomy" id="84751"/>
    <lineage>
        <taxon>Eukaryota</taxon>
        <taxon>Fungi</taxon>
        <taxon>Dikarya</taxon>
        <taxon>Basidiomycota</taxon>
        <taxon>Ustilaginomycotina</taxon>
        <taxon>Ustilaginomycetes</taxon>
        <taxon>Ustilaginales</taxon>
        <taxon>Ustilaginaceae</taxon>
        <taxon>Pseudozyma</taxon>
    </lineage>
</organism>
<reference evidence="8 9" key="1">
    <citation type="submission" date="2018-03" db="EMBL/GenBank/DDBJ databases">
        <authorList>
            <person name="Guldener U."/>
        </authorList>
    </citation>
    <scope>NUCLEOTIDE SEQUENCE [LARGE SCALE GENOMIC DNA]</scope>
    <source>
        <strain evidence="8 9">DAOM196992</strain>
    </source>
</reference>
<evidence type="ECO:0000313" key="8">
    <source>
        <dbReference type="EMBL" id="SPO34785.1"/>
    </source>
</evidence>
<feature type="region of interest" description="Disordered" evidence="6">
    <location>
        <begin position="116"/>
        <end position="330"/>
    </location>
</feature>
<proteinExistence type="inferred from homology"/>